<dbReference type="InterPro" id="IPR036280">
    <property type="entry name" value="Multihaem_cyt_sf"/>
</dbReference>
<evidence type="ECO:0000313" key="13">
    <source>
        <dbReference type="EMBL" id="TYB34374.1"/>
    </source>
</evidence>
<dbReference type="RefSeq" id="WP_303700342.1">
    <property type="nucleotide sequence ID" value="NZ_VSIV01000060.1"/>
</dbReference>
<feature type="compositionally biased region" description="Basic and acidic residues" evidence="9">
    <location>
        <begin position="401"/>
        <end position="419"/>
    </location>
</feature>
<dbReference type="Proteomes" id="UP000323337">
    <property type="component" value="Unassembled WGS sequence"/>
</dbReference>
<feature type="region of interest" description="Disordered" evidence="9">
    <location>
        <begin position="401"/>
        <end position="420"/>
    </location>
</feature>
<evidence type="ECO:0000256" key="6">
    <source>
        <dbReference type="ARBA" id="ARBA00022729"/>
    </source>
</evidence>
<keyword evidence="4" id="KW-0349">Heme</keyword>
<comment type="subcellular location">
    <subcellularLocation>
        <location evidence="2">Cell envelope</location>
    </subcellularLocation>
</comment>
<dbReference type="Gene3D" id="1.10.3820.10">
    <property type="entry name" value="Di-heme elbow motif domain"/>
    <property type="match status" value="1"/>
</dbReference>
<keyword evidence="10" id="KW-1133">Transmembrane helix</keyword>
<evidence type="ECO:0000259" key="12">
    <source>
        <dbReference type="Pfam" id="PF14537"/>
    </source>
</evidence>
<feature type="domain" description="NapC/NirT cytochrome c N-terminal" evidence="11">
    <location>
        <begin position="15"/>
        <end position="141"/>
    </location>
</feature>
<keyword evidence="8" id="KW-0408">Iron</keyword>
<dbReference type="Pfam" id="PF03264">
    <property type="entry name" value="Cytochrom_NNT"/>
    <property type="match status" value="1"/>
</dbReference>
<dbReference type="EMBL" id="VSIV01000060">
    <property type="protein sequence ID" value="TYB34374.1"/>
    <property type="molecule type" value="Genomic_DNA"/>
</dbReference>
<dbReference type="InterPro" id="IPR012286">
    <property type="entry name" value="Tetrahaem_cytochrome"/>
</dbReference>
<dbReference type="Gene3D" id="1.10.1130.10">
    <property type="entry name" value="Flavocytochrome C3, Chain A"/>
    <property type="match status" value="1"/>
</dbReference>
<dbReference type="InterPro" id="IPR051829">
    <property type="entry name" value="Multiheme_Cytochr_ET"/>
</dbReference>
<dbReference type="SUPFAM" id="SSF48695">
    <property type="entry name" value="Multiheme cytochromes"/>
    <property type="match status" value="2"/>
</dbReference>
<evidence type="ECO:0000256" key="7">
    <source>
        <dbReference type="ARBA" id="ARBA00022982"/>
    </source>
</evidence>
<accession>A0A5D0MKY7</accession>
<feature type="domain" description="Tetrahaem cytochrome" evidence="12">
    <location>
        <begin position="219"/>
        <end position="297"/>
    </location>
</feature>
<evidence type="ECO:0000259" key="11">
    <source>
        <dbReference type="Pfam" id="PF03264"/>
    </source>
</evidence>
<dbReference type="Gene3D" id="3.90.10.10">
    <property type="entry name" value="Cytochrome C3"/>
    <property type="match status" value="1"/>
</dbReference>
<evidence type="ECO:0000256" key="8">
    <source>
        <dbReference type="ARBA" id="ARBA00023004"/>
    </source>
</evidence>
<evidence type="ECO:0000256" key="2">
    <source>
        <dbReference type="ARBA" id="ARBA00004196"/>
    </source>
</evidence>
<feature type="transmembrane region" description="Helical" evidence="10">
    <location>
        <begin position="12"/>
        <end position="30"/>
    </location>
</feature>
<dbReference type="InterPro" id="IPR038266">
    <property type="entry name" value="NapC/NirT_cytc_sf"/>
</dbReference>
<evidence type="ECO:0000256" key="9">
    <source>
        <dbReference type="SAM" id="MobiDB-lite"/>
    </source>
</evidence>
<keyword evidence="5" id="KW-0479">Metal-binding</keyword>
<evidence type="ECO:0000256" key="4">
    <source>
        <dbReference type="ARBA" id="ARBA00022617"/>
    </source>
</evidence>
<dbReference type="InterPro" id="IPR005126">
    <property type="entry name" value="NapC/NirT_cyt_c_N"/>
</dbReference>
<evidence type="ECO:0000313" key="14">
    <source>
        <dbReference type="Proteomes" id="UP000323337"/>
    </source>
</evidence>
<evidence type="ECO:0000256" key="10">
    <source>
        <dbReference type="SAM" id="Phobius"/>
    </source>
</evidence>
<sequence length="512" mass="58536">MWQKLKDFTRKDPVLFVAIIIVIIVGFTFANVEVLHYTSEPEFCQNCHPAEKVGPLGEYYTWEKSLHATAEVECLDCHGDPGIVGYMEAKMGGLKDLYGEFFKSQEHKMEILTKGATDKEYAAELVPNETCMHCHTDSVNKKHWNNRLMNVGIDFRLIDSVHNPGFRKSFGRPDIMKEGVDVGVKPNHEFHIKEAGLNCVDCHLGVAHKGELHNLPKMATCFECHHNEREENPNISAPENMECEKCHKLQVDIQAGTFAQEQGVDNLKWYMESLACTDCHTDPYARPTTETCVQCHDSSYGDLMVMFQDTFESRLSKIEKDYKELFHERLEMPEGKRELFHDLKRLFRAMQMDGSSGVHNPDYFSMMMDKAEALIEKIHSFDKESAEGGYKSLIERKEEGKMIGEEEKKEKAEKEEKKVSNPPELVAIAPDTINLAERHNIETTKKAVIFDHKMHYQNFECSECHDKPEAGTLKADLTKFSGINNSFHQELCFPCHKEEGVPKGTSCNTCHK</sequence>
<keyword evidence="10" id="KW-0812">Transmembrane</keyword>
<dbReference type="CDD" id="cd08168">
    <property type="entry name" value="Cytochrom_C3"/>
    <property type="match status" value="2"/>
</dbReference>
<dbReference type="PANTHER" id="PTHR35038">
    <property type="entry name" value="DISSIMILATORY SULFITE REDUCTASE SIRA"/>
    <property type="match status" value="1"/>
</dbReference>
<evidence type="ECO:0000256" key="5">
    <source>
        <dbReference type="ARBA" id="ARBA00022723"/>
    </source>
</evidence>
<protein>
    <submittedName>
        <fullName evidence="13">Cytochrome C</fullName>
    </submittedName>
</protein>
<dbReference type="GO" id="GO:0030313">
    <property type="term" value="C:cell envelope"/>
    <property type="evidence" value="ECO:0007669"/>
    <property type="project" value="UniProtKB-SubCell"/>
</dbReference>
<keyword evidence="7" id="KW-0249">Electron transport</keyword>
<keyword evidence="6" id="KW-0732">Signal</keyword>
<gene>
    <name evidence="13" type="ORF">FXF49_02525</name>
</gene>
<organism evidence="13 14">
    <name type="scientific">Flexistipes sinusarabici</name>
    <dbReference type="NCBI Taxonomy" id="2352"/>
    <lineage>
        <taxon>Bacteria</taxon>
        <taxon>Pseudomonadati</taxon>
        <taxon>Deferribacterota</taxon>
        <taxon>Deferribacteres</taxon>
        <taxon>Deferribacterales</taxon>
        <taxon>Flexistipitaceae</taxon>
        <taxon>Flexistipes</taxon>
    </lineage>
</organism>
<keyword evidence="10" id="KW-0472">Membrane</keyword>
<dbReference type="GO" id="GO:0046872">
    <property type="term" value="F:metal ion binding"/>
    <property type="evidence" value="ECO:0007669"/>
    <property type="project" value="UniProtKB-KW"/>
</dbReference>
<comment type="caution">
    <text evidence="13">The sequence shown here is derived from an EMBL/GenBank/DDBJ whole genome shotgun (WGS) entry which is preliminary data.</text>
</comment>
<reference evidence="13 14" key="1">
    <citation type="submission" date="2019-08" db="EMBL/GenBank/DDBJ databases">
        <title>Genomic characterization of a novel candidate phylum (ARYD3) from a high temperature, high salinity tertiary oil reservoir in north central Oklahoma, USA.</title>
        <authorList>
            <person name="Youssef N.H."/>
            <person name="Yadav A."/>
            <person name="Elshahed M.S."/>
        </authorList>
    </citation>
    <scope>NUCLEOTIDE SEQUENCE [LARGE SCALE GENOMIC DNA]</scope>
    <source>
        <strain evidence="13">ARYD1</strain>
    </source>
</reference>
<dbReference type="AlphaFoldDB" id="A0A5D0MKY7"/>
<name>A0A5D0MKY7_FLESI</name>
<proteinExistence type="predicted"/>
<dbReference type="Pfam" id="PF14537">
    <property type="entry name" value="Cytochrom_c3_2"/>
    <property type="match status" value="1"/>
</dbReference>
<evidence type="ECO:0000256" key="1">
    <source>
        <dbReference type="ARBA" id="ARBA00001926"/>
    </source>
</evidence>
<evidence type="ECO:0000256" key="3">
    <source>
        <dbReference type="ARBA" id="ARBA00022448"/>
    </source>
</evidence>
<keyword evidence="3" id="KW-0813">Transport</keyword>
<comment type="cofactor">
    <cofactor evidence="1">
        <name>heme c</name>
        <dbReference type="ChEBI" id="CHEBI:61717"/>
    </cofactor>
</comment>